<evidence type="ECO:0000313" key="2">
    <source>
        <dbReference type="EMBL" id="SZX60108.1"/>
    </source>
</evidence>
<dbReference type="Pfam" id="PF12937">
    <property type="entry name" value="F-box-like"/>
    <property type="match status" value="1"/>
</dbReference>
<dbReference type="InterPro" id="IPR036047">
    <property type="entry name" value="F-box-like_dom_sf"/>
</dbReference>
<dbReference type="InterPro" id="IPR001810">
    <property type="entry name" value="F-box_dom"/>
</dbReference>
<reference evidence="2 3" key="1">
    <citation type="submission" date="2016-10" db="EMBL/GenBank/DDBJ databases">
        <authorList>
            <person name="Cai Z."/>
        </authorList>
    </citation>
    <scope>NUCLEOTIDE SEQUENCE [LARGE SCALE GENOMIC DNA]</scope>
</reference>
<dbReference type="EMBL" id="FNXT01000045">
    <property type="protein sequence ID" value="SZX60108.1"/>
    <property type="molecule type" value="Genomic_DNA"/>
</dbReference>
<dbReference type="AlphaFoldDB" id="A0A383V3D9"/>
<organism evidence="2 3">
    <name type="scientific">Tetradesmus obliquus</name>
    <name type="common">Green alga</name>
    <name type="synonym">Acutodesmus obliquus</name>
    <dbReference type="NCBI Taxonomy" id="3088"/>
    <lineage>
        <taxon>Eukaryota</taxon>
        <taxon>Viridiplantae</taxon>
        <taxon>Chlorophyta</taxon>
        <taxon>core chlorophytes</taxon>
        <taxon>Chlorophyceae</taxon>
        <taxon>CS clade</taxon>
        <taxon>Sphaeropleales</taxon>
        <taxon>Scenedesmaceae</taxon>
        <taxon>Tetradesmus</taxon>
    </lineage>
</organism>
<gene>
    <name evidence="2" type="ORF">BQ4739_LOCUS689</name>
</gene>
<protein>
    <recommendedName>
        <fullName evidence="1">F-box domain-containing protein</fullName>
    </recommendedName>
</protein>
<feature type="domain" description="F-box" evidence="1">
    <location>
        <begin position="16"/>
        <end position="63"/>
    </location>
</feature>
<accession>A0A383V3D9</accession>
<proteinExistence type="predicted"/>
<dbReference type="Proteomes" id="UP000256970">
    <property type="component" value="Unassembled WGS sequence"/>
</dbReference>
<name>A0A383V3D9_TETOB</name>
<keyword evidence="3" id="KW-1185">Reference proteome</keyword>
<sequence>MEEGIGTFTDEEGCSFLDLPRNVATGILSRLGDTPQDIVSFGRSCRAAHGLACEPALWQQLCCTLSKAFHAPQAWHARSFRHLYLALVYPYRDLLLCKLWHSNLWPCGCVLRIDAEAPRLVARSMHYKTLNGGPYCHEMFFVGLQPAAADQPAAQGKAAAYLSGGSDAEEQQQQQQQQLAAPLSYSRPIKLLPYSTGNAAAAAAAAAAVGRMCCMVAL</sequence>
<dbReference type="SUPFAM" id="SSF81383">
    <property type="entry name" value="F-box domain"/>
    <property type="match status" value="1"/>
</dbReference>
<evidence type="ECO:0000313" key="3">
    <source>
        <dbReference type="Proteomes" id="UP000256970"/>
    </source>
</evidence>
<evidence type="ECO:0000259" key="1">
    <source>
        <dbReference type="Pfam" id="PF12937"/>
    </source>
</evidence>
<dbReference type="Gene3D" id="1.20.1280.50">
    <property type="match status" value="1"/>
</dbReference>